<dbReference type="EMBL" id="MU167259">
    <property type="protein sequence ID" value="KAG0146585.1"/>
    <property type="molecule type" value="Genomic_DNA"/>
</dbReference>
<evidence type="ECO:0000313" key="4">
    <source>
        <dbReference type="Proteomes" id="UP000886653"/>
    </source>
</evidence>
<dbReference type="PANTHER" id="PTHR35192">
    <property type="entry name" value="PROTEIN, PUTATIVE-RELATED"/>
    <property type="match status" value="1"/>
</dbReference>
<reference evidence="3" key="1">
    <citation type="submission" date="2013-11" db="EMBL/GenBank/DDBJ databases">
        <title>Genome sequence of the fusiform rust pathogen reveals effectors for host alternation and coevolution with pine.</title>
        <authorList>
            <consortium name="DOE Joint Genome Institute"/>
            <person name="Smith K."/>
            <person name="Pendleton A."/>
            <person name="Kubisiak T."/>
            <person name="Anderson C."/>
            <person name="Salamov A."/>
            <person name="Aerts A."/>
            <person name="Riley R."/>
            <person name="Clum A."/>
            <person name="Lindquist E."/>
            <person name="Ence D."/>
            <person name="Campbell M."/>
            <person name="Kronenberg Z."/>
            <person name="Feau N."/>
            <person name="Dhillon B."/>
            <person name="Hamelin R."/>
            <person name="Burleigh J."/>
            <person name="Smith J."/>
            <person name="Yandell M."/>
            <person name="Nelson C."/>
            <person name="Grigoriev I."/>
            <person name="Davis J."/>
        </authorList>
    </citation>
    <scope>NUCLEOTIDE SEQUENCE</scope>
    <source>
        <strain evidence="3">G11</strain>
    </source>
</reference>
<dbReference type="InterPro" id="IPR038955">
    <property type="entry name" value="PriA/CPL1_fungi"/>
</dbReference>
<dbReference type="AlphaFoldDB" id="A0A9P6NN75"/>
<organism evidence="3 4">
    <name type="scientific">Cronartium quercuum f. sp. fusiforme G11</name>
    <dbReference type="NCBI Taxonomy" id="708437"/>
    <lineage>
        <taxon>Eukaryota</taxon>
        <taxon>Fungi</taxon>
        <taxon>Dikarya</taxon>
        <taxon>Basidiomycota</taxon>
        <taxon>Pucciniomycotina</taxon>
        <taxon>Pucciniomycetes</taxon>
        <taxon>Pucciniales</taxon>
        <taxon>Coleosporiaceae</taxon>
        <taxon>Cronartium</taxon>
    </lineage>
</organism>
<evidence type="ECO:0000259" key="2">
    <source>
        <dbReference type="Pfam" id="PF21671"/>
    </source>
</evidence>
<dbReference type="OrthoDB" id="2503117at2759"/>
<comment type="caution">
    <text evidence="3">The sequence shown here is derived from an EMBL/GenBank/DDBJ whole genome shotgun (WGS) entry which is preliminary data.</text>
</comment>
<evidence type="ECO:0000313" key="3">
    <source>
        <dbReference type="EMBL" id="KAG0146585.1"/>
    </source>
</evidence>
<accession>A0A9P6NN75</accession>
<feature type="domain" description="Protein CPL1-like" evidence="2">
    <location>
        <begin position="233"/>
        <end position="278"/>
    </location>
</feature>
<name>A0A9P6NN75_9BASI</name>
<gene>
    <name evidence="3" type="ORF">CROQUDRAFT_657232</name>
</gene>
<feature type="signal peptide" evidence="1">
    <location>
        <begin position="1"/>
        <end position="25"/>
    </location>
</feature>
<evidence type="ECO:0000256" key="1">
    <source>
        <dbReference type="SAM" id="SignalP"/>
    </source>
</evidence>
<dbReference type="PANTHER" id="PTHR35192:SF2">
    <property type="entry name" value="APPLE DOMAIN-CONTAINING PROTEIN"/>
    <property type="match status" value="1"/>
</dbReference>
<dbReference type="Proteomes" id="UP000886653">
    <property type="component" value="Unassembled WGS sequence"/>
</dbReference>
<dbReference type="Pfam" id="PF21671">
    <property type="entry name" value="CPL1-like"/>
    <property type="match status" value="1"/>
</dbReference>
<proteinExistence type="predicted"/>
<protein>
    <recommendedName>
        <fullName evidence="2">Protein CPL1-like domain-containing protein</fullName>
    </recommendedName>
</protein>
<dbReference type="InterPro" id="IPR048661">
    <property type="entry name" value="CPL1-like"/>
</dbReference>
<keyword evidence="1" id="KW-0732">Signal</keyword>
<feature type="chain" id="PRO_5040193653" description="Protein CPL1-like domain-containing protein" evidence="1">
    <location>
        <begin position="26"/>
        <end position="311"/>
    </location>
</feature>
<sequence length="311" mass="32552">MMRSTCSFLLLATALTSYTFSPVSTLKIGNVLGGIDASKILAGATNVGGSATELETEANASGSSATVIPLNGTVTSLRPATGSVGGTLMNTIAATTANTPSAPLTNTFGSCSISQTASGYVEATIFGQVQCIACTGVNQLKVLDRCLCVKSTNAGTIIDSSLSLSVDGECVTTATPSARARSRRNVRRSVDLNSDEARCPKPLTPCPILHQVIGSSIKVQLEGTPTLKQLASWECLNVQEELTSCGACNNDCTLIANSTRVGCEYGFCKIFACESGFVSGLKVDVKTGVKTPKCFEAIKRRRSKRQFEHLI</sequence>
<keyword evidence="4" id="KW-1185">Reference proteome</keyword>